<proteinExistence type="predicted"/>
<dbReference type="AlphaFoldDB" id="A0A0F6QXB0"/>
<accession>A0A0F6QXB0</accession>
<feature type="transmembrane region" description="Helical" evidence="1">
    <location>
        <begin position="47"/>
        <end position="65"/>
    </location>
</feature>
<dbReference type="HOGENOM" id="CLU_125825_4_0_11"/>
<dbReference type="RefSeq" id="WP_046453437.1">
    <property type="nucleotide sequence ID" value="NZ_CP011311.1"/>
</dbReference>
<dbReference type="PATRIC" id="fig|161896.4.peg.1457"/>
<dbReference type="Proteomes" id="UP000033566">
    <property type="component" value="Chromosome"/>
</dbReference>
<evidence type="ECO:0000313" key="2">
    <source>
        <dbReference type="EMBL" id="AKE39445.1"/>
    </source>
</evidence>
<feature type="transmembrane region" description="Helical" evidence="1">
    <location>
        <begin position="71"/>
        <end position="91"/>
    </location>
</feature>
<sequence>MLDFGTMTPFGWIVFVCVFIMGAAAMSGLLLALRTRDELTRTVMSDVVFYGMICMYLTWSVTNAAPMSWDIALLAAIACGVLPTFSMARIISKGRR</sequence>
<protein>
    <recommendedName>
        <fullName evidence="4">Multisubunit Na+/H+ antiporter, MnhF subunit</fullName>
    </recommendedName>
</protein>
<keyword evidence="3" id="KW-1185">Reference proteome</keyword>
<organism evidence="2 3">
    <name type="scientific">Corynebacterium camporealensis</name>
    <dbReference type="NCBI Taxonomy" id="161896"/>
    <lineage>
        <taxon>Bacteria</taxon>
        <taxon>Bacillati</taxon>
        <taxon>Actinomycetota</taxon>
        <taxon>Actinomycetes</taxon>
        <taxon>Mycobacteriales</taxon>
        <taxon>Corynebacteriaceae</taxon>
        <taxon>Corynebacterium</taxon>
    </lineage>
</organism>
<evidence type="ECO:0000313" key="3">
    <source>
        <dbReference type="Proteomes" id="UP000033566"/>
    </source>
</evidence>
<name>A0A0F6QXB0_9CORY</name>
<evidence type="ECO:0008006" key="4">
    <source>
        <dbReference type="Google" id="ProtNLM"/>
    </source>
</evidence>
<dbReference type="OrthoDB" id="4427000at2"/>
<dbReference type="KEGG" id="ccj:UL81_07450"/>
<keyword evidence="1" id="KW-1133">Transmembrane helix</keyword>
<reference evidence="2 3" key="1">
    <citation type="journal article" date="2015" name="Genome Announc.">
        <title>Complete Genome Sequence of Corynebacterium camporealensis DSM 44610, Isolated from the Milk of a Manchega Sheep with Subclinical Mastitis.</title>
        <authorList>
            <person name="Ruckert C."/>
            <person name="Albersmeier A."/>
            <person name="Winkler A."/>
            <person name="Tauch A."/>
        </authorList>
    </citation>
    <scope>NUCLEOTIDE SEQUENCE [LARGE SCALE GENOMIC DNA]</scope>
    <source>
        <strain evidence="2 3">DSM 44610</strain>
    </source>
</reference>
<feature type="transmembrane region" description="Helical" evidence="1">
    <location>
        <begin position="12"/>
        <end position="35"/>
    </location>
</feature>
<gene>
    <name evidence="2" type="ORF">UL81_07450</name>
</gene>
<keyword evidence="1" id="KW-0472">Membrane</keyword>
<dbReference type="EMBL" id="CP011311">
    <property type="protein sequence ID" value="AKE39445.1"/>
    <property type="molecule type" value="Genomic_DNA"/>
</dbReference>
<evidence type="ECO:0000256" key="1">
    <source>
        <dbReference type="SAM" id="Phobius"/>
    </source>
</evidence>
<keyword evidence="1" id="KW-0812">Transmembrane</keyword>